<feature type="domain" description="Phosphoribosyltransferase" evidence="1">
    <location>
        <begin position="74"/>
        <end position="147"/>
    </location>
</feature>
<comment type="caution">
    <text evidence="2">The sequence shown here is derived from an EMBL/GenBank/DDBJ whole genome shotgun (WGS) entry which is preliminary data.</text>
</comment>
<dbReference type="Proteomes" id="UP000593572">
    <property type="component" value="Unassembled WGS sequence"/>
</dbReference>
<sequence length="163" mass="18072">MENALRACCKGIKIGKILIHREGDNGQQLIYEKLPQDISERHVLLLDPILGTDCRLSWVGIYAPDEKSRDCRHGNSAVQAISLLIKKGVPESNIIFLNLISAPQGVHVVCKSFPRLKIVTSEIEIGLNEDFRVVPGMGEFGDRYFGTDDDDNLQAVAPMQLSN</sequence>
<gene>
    <name evidence="2" type="ORF">Golob_021256</name>
</gene>
<evidence type="ECO:0000259" key="1">
    <source>
        <dbReference type="Pfam" id="PF14681"/>
    </source>
</evidence>
<evidence type="ECO:0000313" key="2">
    <source>
        <dbReference type="EMBL" id="MBA0550300.1"/>
    </source>
</evidence>
<accession>A0A7J8LCY0</accession>
<dbReference type="AlphaFoldDB" id="A0A7J8LCY0"/>
<evidence type="ECO:0000313" key="3">
    <source>
        <dbReference type="Proteomes" id="UP000593572"/>
    </source>
</evidence>
<protein>
    <recommendedName>
        <fullName evidence="1">Phosphoribosyltransferase domain-containing protein</fullName>
    </recommendedName>
</protein>
<dbReference type="EMBL" id="JABEZX010000002">
    <property type="protein sequence ID" value="MBA0550300.1"/>
    <property type="molecule type" value="Genomic_DNA"/>
</dbReference>
<organism evidence="2 3">
    <name type="scientific">Gossypium lobatum</name>
    <dbReference type="NCBI Taxonomy" id="34289"/>
    <lineage>
        <taxon>Eukaryota</taxon>
        <taxon>Viridiplantae</taxon>
        <taxon>Streptophyta</taxon>
        <taxon>Embryophyta</taxon>
        <taxon>Tracheophyta</taxon>
        <taxon>Spermatophyta</taxon>
        <taxon>Magnoliopsida</taxon>
        <taxon>eudicotyledons</taxon>
        <taxon>Gunneridae</taxon>
        <taxon>Pentapetalae</taxon>
        <taxon>rosids</taxon>
        <taxon>malvids</taxon>
        <taxon>Malvales</taxon>
        <taxon>Malvaceae</taxon>
        <taxon>Malvoideae</taxon>
        <taxon>Gossypium</taxon>
    </lineage>
</organism>
<keyword evidence="3" id="KW-1185">Reference proteome</keyword>
<dbReference type="CDD" id="cd06223">
    <property type="entry name" value="PRTases_typeI"/>
    <property type="match status" value="1"/>
</dbReference>
<dbReference type="InterPro" id="IPR029057">
    <property type="entry name" value="PRTase-like"/>
</dbReference>
<feature type="domain" description="Phosphoribosyltransferase" evidence="1">
    <location>
        <begin position="1"/>
        <end position="52"/>
    </location>
</feature>
<dbReference type="SUPFAM" id="SSF53271">
    <property type="entry name" value="PRTase-like"/>
    <property type="match status" value="1"/>
</dbReference>
<dbReference type="Gene3D" id="3.40.50.2020">
    <property type="match status" value="2"/>
</dbReference>
<reference evidence="2 3" key="1">
    <citation type="journal article" date="2019" name="Genome Biol. Evol.">
        <title>Insights into the evolution of the New World diploid cottons (Gossypium, subgenus Houzingenia) based on genome sequencing.</title>
        <authorList>
            <person name="Grover C.E."/>
            <person name="Arick M.A. 2nd"/>
            <person name="Thrash A."/>
            <person name="Conover J.L."/>
            <person name="Sanders W.S."/>
            <person name="Peterson D.G."/>
            <person name="Frelichowski J.E."/>
            <person name="Scheffler J.A."/>
            <person name="Scheffler B.E."/>
            <person name="Wendel J.F."/>
        </authorList>
    </citation>
    <scope>NUCLEOTIDE SEQUENCE [LARGE SCALE GENOMIC DNA]</scope>
    <source>
        <strain evidence="2">157</strain>
        <tissue evidence="2">Leaf</tissue>
    </source>
</reference>
<dbReference type="Pfam" id="PF14681">
    <property type="entry name" value="UPRTase"/>
    <property type="match status" value="2"/>
</dbReference>
<proteinExistence type="predicted"/>
<dbReference type="InterPro" id="IPR000836">
    <property type="entry name" value="PRTase_dom"/>
</dbReference>
<name>A0A7J8LCY0_9ROSI</name>